<dbReference type="PROSITE" id="PS00629">
    <property type="entry name" value="IMP_1"/>
    <property type="match status" value="1"/>
</dbReference>
<dbReference type="GO" id="GO:0008441">
    <property type="term" value="F:3'(2'),5'-bisphosphate nucleotidase activity"/>
    <property type="evidence" value="ECO:0007669"/>
    <property type="project" value="UniProtKB-UniRule"/>
</dbReference>
<feature type="binding site" evidence="5">
    <location>
        <position position="72"/>
    </location>
    <ligand>
        <name>Mg(2+)</name>
        <dbReference type="ChEBI" id="CHEBI:18420"/>
        <label>1</label>
        <note>catalytic</note>
    </ligand>
</feature>
<dbReference type="SUPFAM" id="SSF56655">
    <property type="entry name" value="Carbohydrate phosphatase"/>
    <property type="match status" value="1"/>
</dbReference>
<feature type="binding site" evidence="5">
    <location>
        <position position="94"/>
    </location>
    <ligand>
        <name>Mg(2+)</name>
        <dbReference type="ChEBI" id="CHEBI:18420"/>
        <label>1</label>
        <note>catalytic</note>
    </ligand>
</feature>
<evidence type="ECO:0000256" key="5">
    <source>
        <dbReference type="PIRSR" id="PIRSR600760-2"/>
    </source>
</evidence>
<comment type="catalytic activity">
    <reaction evidence="1 4">
        <text>adenosine 3',5'-bisphosphate + H2O = AMP + phosphate</text>
        <dbReference type="Rhea" id="RHEA:10040"/>
        <dbReference type="ChEBI" id="CHEBI:15377"/>
        <dbReference type="ChEBI" id="CHEBI:43474"/>
        <dbReference type="ChEBI" id="CHEBI:58343"/>
        <dbReference type="ChEBI" id="CHEBI:456215"/>
        <dbReference type="EC" id="3.1.3.7"/>
    </reaction>
</comment>
<keyword evidence="2 4" id="KW-0479">Metal-binding</keyword>
<dbReference type="PANTHER" id="PTHR43028:SF5">
    <property type="entry name" value="3'(2'),5'-BISPHOSPHATE NUCLEOTIDASE 1"/>
    <property type="match status" value="1"/>
</dbReference>
<feature type="binding site" evidence="4">
    <location>
        <begin position="93"/>
        <end position="96"/>
    </location>
    <ligand>
        <name>substrate</name>
    </ligand>
</feature>
<organism evidence="6 7">
    <name type="scientific">Emcibacter nanhaiensis</name>
    <dbReference type="NCBI Taxonomy" id="1505037"/>
    <lineage>
        <taxon>Bacteria</taxon>
        <taxon>Pseudomonadati</taxon>
        <taxon>Pseudomonadota</taxon>
        <taxon>Alphaproteobacteria</taxon>
        <taxon>Emcibacterales</taxon>
        <taxon>Emcibacteraceae</taxon>
        <taxon>Emcibacter</taxon>
    </lineage>
</organism>
<feature type="binding site" evidence="4">
    <location>
        <position position="72"/>
    </location>
    <ligand>
        <name>substrate</name>
    </ligand>
</feature>
<dbReference type="GO" id="GO:0005886">
    <property type="term" value="C:plasma membrane"/>
    <property type="evidence" value="ECO:0007669"/>
    <property type="project" value="UniProtKB-SubCell"/>
</dbReference>
<feature type="binding site" evidence="4">
    <location>
        <position position="91"/>
    </location>
    <ligand>
        <name>Mg(2+)</name>
        <dbReference type="ChEBI" id="CHEBI:18420"/>
        <label>2</label>
    </ligand>
</feature>
<feature type="binding site" evidence="4">
    <location>
        <position position="91"/>
    </location>
    <ligand>
        <name>Mg(2+)</name>
        <dbReference type="ChEBI" id="CHEBI:18420"/>
        <label>1</label>
    </ligand>
</feature>
<feature type="binding site" evidence="4">
    <location>
        <position position="93"/>
    </location>
    <ligand>
        <name>Mg(2+)</name>
        <dbReference type="ChEBI" id="CHEBI:18420"/>
        <label>1</label>
    </ligand>
</feature>
<comment type="function">
    <text evidence="4">Converts adenosine-3',5'-bisphosphate (PAP) to AMP.</text>
</comment>
<sequence>MTEQPVDFQKLADVLVPTAIAAGRKIMEIYAQDFEVVYKDDTSPVTVADEAAEKIILADLEPLTPEIPVVAEESAAAGHIPDVDNRFWLVDPLDGTKEFIKKGSDFTVNIALVEDRLPVFGIVYAPALGKLYLAKSADEALIMDVDSDGVPSNATPITVRDVPASGIVGVASKSHRDEATNEFLDRYGISDTKSIGSSLKFCLVASAEADIYPRFGPTMEWDTGAGHAVLRAAGGEVVNPDGSPFLYGKNDFRNGPFIANGKVAL</sequence>
<dbReference type="InterPro" id="IPR020583">
    <property type="entry name" value="Inositol_monoP_metal-BS"/>
</dbReference>
<dbReference type="EC" id="3.1.3.7" evidence="4"/>
<reference evidence="7" key="1">
    <citation type="submission" date="2019-06" db="EMBL/GenBank/DDBJ databases">
        <title>The complete genome of Emcibacter congregatus ZYLT.</title>
        <authorList>
            <person name="Zhao Z."/>
        </authorList>
    </citation>
    <scope>NUCLEOTIDE SEQUENCE [LARGE SCALE GENOMIC DNA]</scope>
    <source>
        <strain evidence="7">MCCC 1A06723</strain>
    </source>
</reference>
<dbReference type="Pfam" id="PF00459">
    <property type="entry name" value="Inositol_P"/>
    <property type="match status" value="1"/>
</dbReference>
<dbReference type="AlphaFoldDB" id="A0A501PPH7"/>
<dbReference type="GO" id="GO:0000103">
    <property type="term" value="P:sulfate assimilation"/>
    <property type="evidence" value="ECO:0007669"/>
    <property type="project" value="TreeGrafter"/>
</dbReference>
<dbReference type="Gene3D" id="3.30.540.10">
    <property type="entry name" value="Fructose-1,6-Bisphosphatase, subunit A, domain 1"/>
    <property type="match status" value="1"/>
</dbReference>
<proteinExistence type="inferred from homology"/>
<feature type="binding site" evidence="5">
    <location>
        <position position="222"/>
    </location>
    <ligand>
        <name>Mg(2+)</name>
        <dbReference type="ChEBI" id="CHEBI:18420"/>
        <label>1</label>
        <note>catalytic</note>
    </ligand>
</feature>
<evidence type="ECO:0000313" key="7">
    <source>
        <dbReference type="Proteomes" id="UP000319148"/>
    </source>
</evidence>
<keyword evidence="4" id="KW-0997">Cell inner membrane</keyword>
<comment type="similarity">
    <text evidence="4">Belongs to the inositol monophosphatase superfamily. CysQ family.</text>
</comment>
<comment type="caution">
    <text evidence="6">The sequence shown here is derived from an EMBL/GenBank/DDBJ whole genome shotgun (WGS) entry which is preliminary data.</text>
</comment>
<keyword evidence="7" id="KW-1185">Reference proteome</keyword>
<feature type="binding site" evidence="5">
    <location>
        <position position="91"/>
    </location>
    <ligand>
        <name>Mg(2+)</name>
        <dbReference type="ChEBI" id="CHEBI:18420"/>
        <label>1</label>
        <note>catalytic</note>
    </ligand>
</feature>
<feature type="binding site" evidence="4">
    <location>
        <position position="222"/>
    </location>
    <ligand>
        <name>substrate</name>
    </ligand>
</feature>
<feature type="binding site" evidence="4">
    <location>
        <position position="72"/>
    </location>
    <ligand>
        <name>Mg(2+)</name>
        <dbReference type="ChEBI" id="CHEBI:18420"/>
        <label>1</label>
    </ligand>
</feature>
<dbReference type="GO" id="GO:0050427">
    <property type="term" value="P:3'-phosphoadenosine 5'-phosphosulfate metabolic process"/>
    <property type="evidence" value="ECO:0007669"/>
    <property type="project" value="TreeGrafter"/>
</dbReference>
<dbReference type="CDD" id="cd01638">
    <property type="entry name" value="CysQ"/>
    <property type="match status" value="1"/>
</dbReference>
<evidence type="ECO:0000256" key="4">
    <source>
        <dbReference type="HAMAP-Rule" id="MF_02095"/>
    </source>
</evidence>
<comment type="subcellular location">
    <subcellularLocation>
        <location evidence="4">Cell inner membrane</location>
        <topology evidence="4">Peripheral membrane protein</topology>
        <orientation evidence="4">Cytoplasmic side</orientation>
    </subcellularLocation>
</comment>
<dbReference type="RefSeq" id="WP_139939936.1">
    <property type="nucleotide sequence ID" value="NZ_JBHSYP010000003.1"/>
</dbReference>
<dbReference type="HAMAP" id="MF_02095">
    <property type="entry name" value="CysQ"/>
    <property type="match status" value="1"/>
</dbReference>
<dbReference type="NCBIfam" id="TIGR01331">
    <property type="entry name" value="bisphos_cysQ"/>
    <property type="match status" value="1"/>
</dbReference>
<dbReference type="Gene3D" id="3.40.190.80">
    <property type="match status" value="1"/>
</dbReference>
<dbReference type="OrthoDB" id="9785695at2"/>
<protein>
    <recommendedName>
        <fullName evidence="4">3'(2'),5'-bisphosphate nucleotidase CysQ</fullName>
        <ecNumber evidence="4">3.1.3.7</ecNumber>
    </recommendedName>
    <alternativeName>
        <fullName evidence="4">3'(2'),5-bisphosphonucleoside 3'(2')-phosphohydrolase</fullName>
    </alternativeName>
    <alternativeName>
        <fullName evidence="4">3'-phosphoadenosine 5'-phosphate phosphatase</fullName>
        <shortName evidence="4">PAP phosphatase</shortName>
    </alternativeName>
</protein>
<dbReference type="PANTHER" id="PTHR43028">
    <property type="entry name" value="3'(2'),5'-BISPHOSPHATE NUCLEOTIDASE 1"/>
    <property type="match status" value="1"/>
</dbReference>
<dbReference type="EMBL" id="VFIY01000005">
    <property type="protein sequence ID" value="TPD62002.1"/>
    <property type="molecule type" value="Genomic_DNA"/>
</dbReference>
<feature type="binding site" evidence="4">
    <location>
        <position position="222"/>
    </location>
    <ligand>
        <name>Mg(2+)</name>
        <dbReference type="ChEBI" id="CHEBI:18420"/>
        <label>2</label>
    </ligand>
</feature>
<name>A0A501PPH7_9PROT</name>
<evidence type="ECO:0000256" key="3">
    <source>
        <dbReference type="ARBA" id="ARBA00022842"/>
    </source>
</evidence>
<evidence type="ECO:0000256" key="1">
    <source>
        <dbReference type="ARBA" id="ARBA00001625"/>
    </source>
</evidence>
<evidence type="ECO:0000256" key="2">
    <source>
        <dbReference type="ARBA" id="ARBA00022723"/>
    </source>
</evidence>
<dbReference type="InterPro" id="IPR006240">
    <property type="entry name" value="CysQ"/>
</dbReference>
<dbReference type="Proteomes" id="UP000319148">
    <property type="component" value="Unassembled WGS sequence"/>
</dbReference>
<accession>A0A501PPH7</accession>
<feature type="binding site" evidence="4">
    <location>
        <position position="94"/>
    </location>
    <ligand>
        <name>Mg(2+)</name>
        <dbReference type="ChEBI" id="CHEBI:18420"/>
        <label>2</label>
    </ligand>
</feature>
<keyword evidence="3 4" id="KW-0460">Magnesium</keyword>
<evidence type="ECO:0000313" key="6">
    <source>
        <dbReference type="EMBL" id="TPD62002.1"/>
    </source>
</evidence>
<dbReference type="PRINTS" id="PR00377">
    <property type="entry name" value="IMPHPHTASES"/>
</dbReference>
<keyword evidence="4" id="KW-0472">Membrane</keyword>
<dbReference type="InterPro" id="IPR000760">
    <property type="entry name" value="Inositol_monophosphatase-like"/>
</dbReference>
<dbReference type="InterPro" id="IPR050725">
    <property type="entry name" value="CysQ/Inositol_MonoPase"/>
</dbReference>
<comment type="cofactor">
    <cofactor evidence="4 5">
        <name>Mg(2+)</name>
        <dbReference type="ChEBI" id="CHEBI:18420"/>
    </cofactor>
</comment>
<feature type="binding site" evidence="5">
    <location>
        <position position="93"/>
    </location>
    <ligand>
        <name>Mg(2+)</name>
        <dbReference type="ChEBI" id="CHEBI:18420"/>
        <label>2</label>
    </ligand>
</feature>
<gene>
    <name evidence="4 6" type="primary">cysQ</name>
    <name evidence="6" type="ORF">FIV46_07325</name>
</gene>
<keyword evidence="4 6" id="KW-0378">Hydrolase</keyword>
<dbReference type="GO" id="GO:0000287">
    <property type="term" value="F:magnesium ion binding"/>
    <property type="evidence" value="ECO:0007669"/>
    <property type="project" value="UniProtKB-UniRule"/>
</dbReference>
<keyword evidence="4" id="KW-1003">Cell membrane</keyword>